<accession>A0ABT0XCS9</accession>
<dbReference type="Gene3D" id="3.40.50.1000">
    <property type="entry name" value="HAD superfamily/HAD-like"/>
    <property type="match status" value="1"/>
</dbReference>
<dbReference type="SUPFAM" id="SSF56784">
    <property type="entry name" value="HAD-like"/>
    <property type="match status" value="1"/>
</dbReference>
<dbReference type="SFLD" id="SFLDS00003">
    <property type="entry name" value="Haloacid_Dehalogenase"/>
    <property type="match status" value="1"/>
</dbReference>
<protein>
    <submittedName>
        <fullName evidence="1">HAD-IA family hydrolase</fullName>
    </submittedName>
</protein>
<organism evidence="1 2">
    <name type="scientific">Streptomyces meridianus</name>
    <dbReference type="NCBI Taxonomy" id="2938945"/>
    <lineage>
        <taxon>Bacteria</taxon>
        <taxon>Bacillati</taxon>
        <taxon>Actinomycetota</taxon>
        <taxon>Actinomycetes</taxon>
        <taxon>Kitasatosporales</taxon>
        <taxon>Streptomycetaceae</taxon>
        <taxon>Streptomyces</taxon>
    </lineage>
</organism>
<dbReference type="SFLD" id="SFLDG01129">
    <property type="entry name" value="C1.5:_HAD__Beta-PGM__Phosphata"/>
    <property type="match status" value="1"/>
</dbReference>
<dbReference type="PANTHER" id="PTHR43481">
    <property type="entry name" value="FRUCTOSE-1-PHOSPHATE PHOSPHATASE"/>
    <property type="match status" value="1"/>
</dbReference>
<dbReference type="InterPro" id="IPR023214">
    <property type="entry name" value="HAD_sf"/>
</dbReference>
<dbReference type="Proteomes" id="UP001167160">
    <property type="component" value="Unassembled WGS sequence"/>
</dbReference>
<dbReference type="InterPro" id="IPR036412">
    <property type="entry name" value="HAD-like_sf"/>
</dbReference>
<dbReference type="InterPro" id="IPR006439">
    <property type="entry name" value="HAD-SF_hydro_IA"/>
</dbReference>
<dbReference type="PANTHER" id="PTHR43481:SF4">
    <property type="entry name" value="GLYCEROL-1-PHOSPHATE PHOSPHOHYDROLASE 1-RELATED"/>
    <property type="match status" value="1"/>
</dbReference>
<dbReference type="InterPro" id="IPR051806">
    <property type="entry name" value="HAD-like_SPP"/>
</dbReference>
<dbReference type="Pfam" id="PF00702">
    <property type="entry name" value="Hydrolase"/>
    <property type="match status" value="1"/>
</dbReference>
<gene>
    <name evidence="1" type="ORF">M1E25_23840</name>
</gene>
<proteinExistence type="predicted"/>
<dbReference type="EMBL" id="JAMQGM010000058">
    <property type="protein sequence ID" value="MCM2580329.1"/>
    <property type="molecule type" value="Genomic_DNA"/>
</dbReference>
<keyword evidence="2" id="KW-1185">Reference proteome</keyword>
<dbReference type="InterPro" id="IPR023198">
    <property type="entry name" value="PGP-like_dom2"/>
</dbReference>
<evidence type="ECO:0000313" key="2">
    <source>
        <dbReference type="Proteomes" id="UP001167160"/>
    </source>
</evidence>
<reference evidence="1" key="1">
    <citation type="journal article" date="2023" name="Int. J. Syst. Evol. Microbiol.">
        <title>Streptomyces meridianus sp. nov. isolated from brackish water of the Tagus estuary in Alcochete, Portugal.</title>
        <authorList>
            <person name="Santos J.D.N."/>
            <person name="Klimek D."/>
            <person name="Calusinska M."/>
            <person name="Lobo Da Cunha A."/>
            <person name="Catita J."/>
            <person name="Goncalves H."/>
            <person name="Gonzalez I."/>
            <person name="Reyes F."/>
            <person name="Lage O.M."/>
        </authorList>
    </citation>
    <scope>NUCLEOTIDE SEQUENCE</scope>
    <source>
        <strain evidence="1">MTZ3.1</strain>
    </source>
</reference>
<sequence length="280" mass="29294">MKPGPAAGHGASRHGIAPVLRRVRAVVFDTDGVIIDSAGIHAVAWKRAFDACLRERASGSAARPFDPDDDYRTYVDGKSRFDGALAFLDSRGLGRPQGEPGDPPGTGSVWAVAAAKDAKFDEWLREHRVEAWPGTVQLLHALRLEQVSCAAVSASRHARDLLSMSGVAELFHVIVDGNDAARLRLPGKPDPALFLEAARRLGTPPCATAVAEDAVSGTEAARRGGFAVVIGVERSARGAATARLERHGADMVVGDLSELLTPAGPAAGPRTAGPRAVEPG</sequence>
<name>A0ABT0XCS9_9ACTN</name>
<comment type="caution">
    <text evidence="1">The sequence shown here is derived from an EMBL/GenBank/DDBJ whole genome shotgun (WGS) entry which is preliminary data.</text>
</comment>
<keyword evidence="1" id="KW-0378">Hydrolase</keyword>
<dbReference type="GO" id="GO:0016787">
    <property type="term" value="F:hydrolase activity"/>
    <property type="evidence" value="ECO:0007669"/>
    <property type="project" value="UniProtKB-KW"/>
</dbReference>
<dbReference type="Gene3D" id="1.10.150.240">
    <property type="entry name" value="Putative phosphatase, domain 2"/>
    <property type="match status" value="1"/>
</dbReference>
<dbReference type="RefSeq" id="WP_251419066.1">
    <property type="nucleotide sequence ID" value="NZ_JAMQGM010000058.1"/>
</dbReference>
<dbReference type="NCBIfam" id="TIGR01509">
    <property type="entry name" value="HAD-SF-IA-v3"/>
    <property type="match status" value="1"/>
</dbReference>
<evidence type="ECO:0000313" key="1">
    <source>
        <dbReference type="EMBL" id="MCM2580329.1"/>
    </source>
</evidence>